<dbReference type="EMBL" id="JBEAFC010000002">
    <property type="protein sequence ID" value="KAL1567791.1"/>
    <property type="molecule type" value="Genomic_DNA"/>
</dbReference>
<dbReference type="NCBIfam" id="TIGR01640">
    <property type="entry name" value="F_box_assoc_1"/>
    <property type="match status" value="1"/>
</dbReference>
<sequence length="369" mass="42099">MATLPFDLVEEILCRLPVKSLKRFRAVAKTWGTLIDSENFIKKHLRQSLITTSHRYLFLGGVQAYIVQLEALDRAHSISPPYYERAVAGVSNSCNGIMLVQCDPPVLWNAFSREYRIFPNILLDPDEVDGKDTYGFGYVSESDDYKVVLVTESWCKETEEWVAYKANVYSLRSNSWPRIEKFPYPMPFSWESWRVHVNGALHTLLSNREEVNGVIMAFDLRSEDHFEIMLPSGIKITGFHVKLIGLDGCLCVVCNSGDTVVKWVMKEYGVRESWVKLLTVSINEQISIVEPLTYSRDGAKLLLWCGYKRFYWCDMGSKTAEDIDVQGLDDWQDGFEHIQVCVESLVKLGHAVAEVSSTKNVVLILAHLH</sequence>
<evidence type="ECO:0000313" key="3">
    <source>
        <dbReference type="Proteomes" id="UP001567538"/>
    </source>
</evidence>
<dbReference type="InterPro" id="IPR050796">
    <property type="entry name" value="SCF_F-box_component"/>
</dbReference>
<feature type="domain" description="F-box" evidence="1">
    <location>
        <begin position="1"/>
        <end position="44"/>
    </location>
</feature>
<dbReference type="InterPro" id="IPR006527">
    <property type="entry name" value="F-box-assoc_dom_typ1"/>
</dbReference>
<evidence type="ECO:0000259" key="1">
    <source>
        <dbReference type="PROSITE" id="PS50181"/>
    </source>
</evidence>
<dbReference type="InterPro" id="IPR036047">
    <property type="entry name" value="F-box-like_dom_sf"/>
</dbReference>
<dbReference type="SMART" id="SM00256">
    <property type="entry name" value="FBOX"/>
    <property type="match status" value="1"/>
</dbReference>
<dbReference type="AlphaFoldDB" id="A0ABD1IKJ9"/>
<dbReference type="InterPro" id="IPR017451">
    <property type="entry name" value="F-box-assoc_interact_dom"/>
</dbReference>
<dbReference type="PANTHER" id="PTHR31672">
    <property type="entry name" value="BNACNNG10540D PROTEIN"/>
    <property type="match status" value="1"/>
</dbReference>
<dbReference type="PANTHER" id="PTHR31672:SF13">
    <property type="entry name" value="F-BOX PROTEIN CPR30-LIKE"/>
    <property type="match status" value="1"/>
</dbReference>
<name>A0ABD1IKJ9_SALDI</name>
<dbReference type="Pfam" id="PF00646">
    <property type="entry name" value="F-box"/>
    <property type="match status" value="1"/>
</dbReference>
<dbReference type="CDD" id="cd22157">
    <property type="entry name" value="F-box_AtFBW1-like"/>
    <property type="match status" value="1"/>
</dbReference>
<protein>
    <submittedName>
        <fullName evidence="2">F-box protein CPR1-like</fullName>
    </submittedName>
</protein>
<dbReference type="Gene3D" id="1.20.1280.50">
    <property type="match status" value="1"/>
</dbReference>
<dbReference type="Proteomes" id="UP001567538">
    <property type="component" value="Unassembled WGS sequence"/>
</dbReference>
<accession>A0ABD1IKJ9</accession>
<evidence type="ECO:0000313" key="2">
    <source>
        <dbReference type="EMBL" id="KAL1567791.1"/>
    </source>
</evidence>
<reference evidence="2 3" key="1">
    <citation type="submission" date="2024-06" db="EMBL/GenBank/DDBJ databases">
        <title>A chromosome level genome sequence of Diviner's sage (Salvia divinorum).</title>
        <authorList>
            <person name="Ford S.A."/>
            <person name="Ro D.-K."/>
            <person name="Ness R.W."/>
            <person name="Phillips M.A."/>
        </authorList>
    </citation>
    <scope>NUCLEOTIDE SEQUENCE [LARGE SCALE GENOMIC DNA]</scope>
    <source>
        <strain evidence="2">SAF-2024a</strain>
        <tissue evidence="2">Leaf</tissue>
    </source>
</reference>
<organism evidence="2 3">
    <name type="scientific">Salvia divinorum</name>
    <name type="common">Maria pastora</name>
    <name type="synonym">Diviner's sage</name>
    <dbReference type="NCBI Taxonomy" id="28513"/>
    <lineage>
        <taxon>Eukaryota</taxon>
        <taxon>Viridiplantae</taxon>
        <taxon>Streptophyta</taxon>
        <taxon>Embryophyta</taxon>
        <taxon>Tracheophyta</taxon>
        <taxon>Spermatophyta</taxon>
        <taxon>Magnoliopsida</taxon>
        <taxon>eudicotyledons</taxon>
        <taxon>Gunneridae</taxon>
        <taxon>Pentapetalae</taxon>
        <taxon>asterids</taxon>
        <taxon>lamiids</taxon>
        <taxon>Lamiales</taxon>
        <taxon>Lamiaceae</taxon>
        <taxon>Nepetoideae</taxon>
        <taxon>Mentheae</taxon>
        <taxon>Salviinae</taxon>
        <taxon>Salvia</taxon>
        <taxon>Salvia subgen. Calosphace</taxon>
    </lineage>
</organism>
<keyword evidence="3" id="KW-1185">Reference proteome</keyword>
<proteinExistence type="predicted"/>
<comment type="caution">
    <text evidence="2">The sequence shown here is derived from an EMBL/GenBank/DDBJ whole genome shotgun (WGS) entry which is preliminary data.</text>
</comment>
<gene>
    <name evidence="2" type="ORF">AAHA92_03232</name>
</gene>
<dbReference type="PROSITE" id="PS50181">
    <property type="entry name" value="FBOX"/>
    <property type="match status" value="1"/>
</dbReference>
<dbReference type="Pfam" id="PF07734">
    <property type="entry name" value="FBA_1"/>
    <property type="match status" value="1"/>
</dbReference>
<dbReference type="SUPFAM" id="SSF81383">
    <property type="entry name" value="F-box domain"/>
    <property type="match status" value="1"/>
</dbReference>
<dbReference type="InterPro" id="IPR001810">
    <property type="entry name" value="F-box_dom"/>
</dbReference>